<dbReference type="EMBL" id="BAAAZR010000008">
    <property type="protein sequence ID" value="GAA3814128.1"/>
    <property type="molecule type" value="Genomic_DNA"/>
</dbReference>
<feature type="region of interest" description="Disordered" evidence="2">
    <location>
        <begin position="215"/>
        <end position="256"/>
    </location>
</feature>
<dbReference type="InterPro" id="IPR051024">
    <property type="entry name" value="GlcNAc_Chitin_IntDeg"/>
</dbReference>
<keyword evidence="7" id="KW-1185">Reference proteome</keyword>
<protein>
    <submittedName>
        <fullName evidence="6">Lytic polysaccharide monooxygenase</fullName>
    </submittedName>
</protein>
<name>A0ABP7IBF6_9ACTN</name>
<gene>
    <name evidence="6" type="ORF">GCM10022226_38680</name>
</gene>
<evidence type="ECO:0000256" key="4">
    <source>
        <dbReference type="SAM" id="SignalP"/>
    </source>
</evidence>
<keyword evidence="3" id="KW-0472">Membrane</keyword>
<keyword evidence="3" id="KW-0812">Transmembrane</keyword>
<evidence type="ECO:0000313" key="6">
    <source>
        <dbReference type="EMBL" id="GAA3814128.1"/>
    </source>
</evidence>
<feature type="transmembrane region" description="Helical" evidence="3">
    <location>
        <begin position="256"/>
        <end position="280"/>
    </location>
</feature>
<evidence type="ECO:0000256" key="1">
    <source>
        <dbReference type="ARBA" id="ARBA00022729"/>
    </source>
</evidence>
<evidence type="ECO:0000259" key="5">
    <source>
        <dbReference type="Pfam" id="PF03067"/>
    </source>
</evidence>
<keyword evidence="3" id="KW-1133">Transmembrane helix</keyword>
<dbReference type="PANTHER" id="PTHR34823">
    <property type="entry name" value="GLCNAC-BINDING PROTEIN A"/>
    <property type="match status" value="1"/>
</dbReference>
<dbReference type="SUPFAM" id="SSF81296">
    <property type="entry name" value="E set domains"/>
    <property type="match status" value="1"/>
</dbReference>
<dbReference type="Pfam" id="PF03067">
    <property type="entry name" value="LPMO_10"/>
    <property type="match status" value="1"/>
</dbReference>
<keyword evidence="6" id="KW-0560">Oxidoreductase</keyword>
<keyword evidence="6" id="KW-0503">Monooxygenase</keyword>
<dbReference type="Proteomes" id="UP001500888">
    <property type="component" value="Unassembled WGS sequence"/>
</dbReference>
<sequence length="285" mass="29844">MIRSRKVALTVAAFGLAHLPLAAPLAEARAHGALENPLSRAAACGPEGGEAATTRACRAAVAKSAANALDAWDTLRVPGVAGRDREIIPDGRLCSAGLSRFRGLDLPRGDWPATTLPAGARFAFRYRATIPHKGTFRMYVTKDGYTPTRPLTWSDLEPKPFLKVTDPKLSGGAYRMRGTLPSGRTGRHLIYTIWQNSDTPDTYYSCSDVVFAASRAEEESGPADSGTSGSGDAVEASPTLLEPVGSPRHPEGGSAIGATTLAAGGAVVILLGTGVGIALARRRPR</sequence>
<accession>A0ABP7IBF6</accession>
<dbReference type="InterPro" id="IPR004302">
    <property type="entry name" value="Cellulose/chitin-bd_N"/>
</dbReference>
<dbReference type="CDD" id="cd21177">
    <property type="entry name" value="LPMO_AA10"/>
    <property type="match status" value="1"/>
</dbReference>
<proteinExistence type="predicted"/>
<dbReference type="Gene3D" id="2.70.50.50">
    <property type="entry name" value="chitin-binding protein cbp21"/>
    <property type="match status" value="1"/>
</dbReference>
<reference evidence="7" key="1">
    <citation type="journal article" date="2019" name="Int. J. Syst. Evol. Microbiol.">
        <title>The Global Catalogue of Microorganisms (GCM) 10K type strain sequencing project: providing services to taxonomists for standard genome sequencing and annotation.</title>
        <authorList>
            <consortium name="The Broad Institute Genomics Platform"/>
            <consortium name="The Broad Institute Genome Sequencing Center for Infectious Disease"/>
            <person name="Wu L."/>
            <person name="Ma J."/>
        </authorList>
    </citation>
    <scope>NUCLEOTIDE SEQUENCE [LARGE SCALE GENOMIC DNA]</scope>
    <source>
        <strain evidence="7">JCM 16908</strain>
    </source>
</reference>
<dbReference type="PANTHER" id="PTHR34823:SF1">
    <property type="entry name" value="CHITIN-BINDING TYPE-4 DOMAIN-CONTAINING PROTEIN"/>
    <property type="match status" value="1"/>
</dbReference>
<organism evidence="6 7">
    <name type="scientific">Sphaerisporangium flaviroseum</name>
    <dbReference type="NCBI Taxonomy" id="509199"/>
    <lineage>
        <taxon>Bacteria</taxon>
        <taxon>Bacillati</taxon>
        <taxon>Actinomycetota</taxon>
        <taxon>Actinomycetes</taxon>
        <taxon>Streptosporangiales</taxon>
        <taxon>Streptosporangiaceae</taxon>
        <taxon>Sphaerisporangium</taxon>
    </lineage>
</organism>
<feature type="signal peptide" evidence="4">
    <location>
        <begin position="1"/>
        <end position="22"/>
    </location>
</feature>
<evidence type="ECO:0000256" key="2">
    <source>
        <dbReference type="SAM" id="MobiDB-lite"/>
    </source>
</evidence>
<feature type="chain" id="PRO_5046106384" evidence="4">
    <location>
        <begin position="23"/>
        <end position="285"/>
    </location>
</feature>
<comment type="caution">
    <text evidence="6">The sequence shown here is derived from an EMBL/GenBank/DDBJ whole genome shotgun (WGS) entry which is preliminary data.</text>
</comment>
<evidence type="ECO:0000256" key="3">
    <source>
        <dbReference type="SAM" id="Phobius"/>
    </source>
</evidence>
<dbReference type="GO" id="GO:0004497">
    <property type="term" value="F:monooxygenase activity"/>
    <property type="evidence" value="ECO:0007669"/>
    <property type="project" value="UniProtKB-KW"/>
</dbReference>
<feature type="domain" description="Chitin-binding type-4" evidence="5">
    <location>
        <begin position="31"/>
        <end position="209"/>
    </location>
</feature>
<keyword evidence="1 4" id="KW-0732">Signal</keyword>
<dbReference type="InterPro" id="IPR014756">
    <property type="entry name" value="Ig_E-set"/>
</dbReference>
<dbReference type="RefSeq" id="WP_344941571.1">
    <property type="nucleotide sequence ID" value="NZ_BAAAZR010000008.1"/>
</dbReference>
<evidence type="ECO:0000313" key="7">
    <source>
        <dbReference type="Proteomes" id="UP001500888"/>
    </source>
</evidence>